<feature type="region of interest" description="Disordered" evidence="2">
    <location>
        <begin position="427"/>
        <end position="455"/>
    </location>
</feature>
<dbReference type="EMBL" id="JAEMWZ010000189">
    <property type="protein sequence ID" value="KAG7132208.1"/>
    <property type="molecule type" value="Genomic_DNA"/>
</dbReference>
<keyword evidence="1 5" id="KW-0547">Nucleotide-binding</keyword>
<dbReference type="AlphaFoldDB" id="A0A8I3AN89"/>
<dbReference type="GO" id="GO:0005524">
    <property type="term" value="F:ATP binding"/>
    <property type="evidence" value="ECO:0007669"/>
    <property type="project" value="InterPro"/>
</dbReference>
<evidence type="ECO:0000313" key="5">
    <source>
        <dbReference type="EMBL" id="KAG7132208.1"/>
    </source>
</evidence>
<feature type="region of interest" description="Disordered" evidence="2">
    <location>
        <begin position="830"/>
        <end position="905"/>
    </location>
</feature>
<dbReference type="CDD" id="cd18799">
    <property type="entry name" value="SF2_C_EcoAI-like"/>
    <property type="match status" value="1"/>
</dbReference>
<dbReference type="GO" id="GO:0061749">
    <property type="term" value="F:forked DNA-dependent helicase activity"/>
    <property type="evidence" value="ECO:0007669"/>
    <property type="project" value="TreeGrafter"/>
</dbReference>
<dbReference type="GO" id="GO:0000403">
    <property type="term" value="F:Y-form DNA binding"/>
    <property type="evidence" value="ECO:0007669"/>
    <property type="project" value="TreeGrafter"/>
</dbReference>
<dbReference type="Pfam" id="PF00271">
    <property type="entry name" value="Helicase_C"/>
    <property type="match status" value="1"/>
</dbReference>
<evidence type="ECO:0000256" key="1">
    <source>
        <dbReference type="ARBA" id="ARBA00022806"/>
    </source>
</evidence>
<proteinExistence type="predicted"/>
<keyword evidence="1 5" id="KW-0378">Hydrolase</keyword>
<dbReference type="PROSITE" id="PS51192">
    <property type="entry name" value="HELICASE_ATP_BIND_1"/>
    <property type="match status" value="1"/>
</dbReference>
<sequence>MIPHVFARLSLPSAVTRVPRTAVRSIPRYAVLQARPVRLLSSKVQLRGYQEECIQSILLSLQEGQKRLGVSLATGSGKTVIFTQLIQRVLPTSERATQTLIIAHRRELVEQAARHCQSTYPEATIDIEMGSLHASGIADITIASLQSITSKGRLQKFDPARFKLVLVDEAHHIVAPGYMRILKHFDLDAKKSHSPALVGVSATFSRFDGLKLGAAIDQIVYHKDYVDMIGEKWLSDVVFTTVESTADISWVKSGVNGDFQAGELSRVVNTDQINEITVRSWLARAQGRKSTLVFCVDLAHVAGLSQKFRRFGLDARFVTGDTPTIERSEILRAFRNGEFPVLVNCGVFTEGTDIPNIDCIILARPTRSRNLLVQMIGRGMRLHAGKTNCHIIDMVSSLETGIVTTPTLFGLDPGELLEKASMDDIKSSMERKDDETLRRQAAYSDTATSGSSPESMSISFTEYSSVYDLIEDTSGEKHIRSMSQYAWVRVGQDKYVLCAPNGSFIRLERIENQSDPSKPLFHAVEMRALPPEISKSPYAAPRELLQATTFADAVHGSDKYASEAFPHVFIHRYQSWRKKPPTQGQIDFLNKMRPKDEPLAEGEITKGQATDMITKIKHGAKGRFASLEVQKRRALRESQLSTSLFLLRLAKQTLTLFSLYHLINMTKHTTTSLHETEQYHAALLRGIYDRLELVHQRLENLEALMAMHMETSRRPMDKPERSNYSPEDSNLRTRNHDGHALHKLRINHAHLAQRLSRLPGCDTLKNAAGCFFTHDMSSLFRDAFTGTEIIETGASLRPDQLEGSENLLQKIQNSVREGIADPLQCLLVDNSSDRTPDLSAPTDNETLNSSVLTTAGGDNSPPLSISPSSSDCNSEAISYSDWIDSDDSTPEERSSDQSPSCLRDRPVHRCKRKSALLRRKQCIVNSTGLNST</sequence>
<dbReference type="InterPro" id="IPR014001">
    <property type="entry name" value="Helicase_ATP-bd"/>
</dbReference>
<keyword evidence="1 5" id="KW-0067">ATP-binding</keyword>
<dbReference type="Proteomes" id="UP000689129">
    <property type="component" value="Unassembled WGS sequence"/>
</dbReference>
<dbReference type="GO" id="GO:0016787">
    <property type="term" value="F:hydrolase activity"/>
    <property type="evidence" value="ECO:0007669"/>
    <property type="project" value="InterPro"/>
</dbReference>
<dbReference type="Pfam" id="PF04851">
    <property type="entry name" value="ResIII"/>
    <property type="match status" value="1"/>
</dbReference>
<keyword evidence="1 5" id="KW-0347">Helicase</keyword>
<dbReference type="InterPro" id="IPR050742">
    <property type="entry name" value="Helicase_Restrict-Modif_Enz"/>
</dbReference>
<feature type="domain" description="Helicase C-terminal" evidence="4">
    <location>
        <begin position="277"/>
        <end position="433"/>
    </location>
</feature>
<organism evidence="5 6">
    <name type="scientific">Verticillium longisporum</name>
    <name type="common">Verticillium dahliae var. longisporum</name>
    <dbReference type="NCBI Taxonomy" id="100787"/>
    <lineage>
        <taxon>Eukaryota</taxon>
        <taxon>Fungi</taxon>
        <taxon>Dikarya</taxon>
        <taxon>Ascomycota</taxon>
        <taxon>Pezizomycotina</taxon>
        <taxon>Sordariomycetes</taxon>
        <taxon>Hypocreomycetidae</taxon>
        <taxon>Glomerellales</taxon>
        <taxon>Plectosphaerellaceae</taxon>
        <taxon>Verticillium</taxon>
    </lineage>
</organism>
<dbReference type="CDD" id="cd18032">
    <property type="entry name" value="DEXHc_RE_I_III_res"/>
    <property type="match status" value="1"/>
</dbReference>
<dbReference type="SMART" id="SM00490">
    <property type="entry name" value="HELICc"/>
    <property type="match status" value="1"/>
</dbReference>
<comment type="caution">
    <text evidence="5">The sequence shown here is derived from an EMBL/GenBank/DDBJ whole genome shotgun (WGS) entry which is preliminary data.</text>
</comment>
<accession>A0A8I3AN89</accession>
<evidence type="ECO:0000259" key="4">
    <source>
        <dbReference type="PROSITE" id="PS51194"/>
    </source>
</evidence>
<dbReference type="GO" id="GO:0005759">
    <property type="term" value="C:mitochondrial matrix"/>
    <property type="evidence" value="ECO:0007669"/>
    <property type="project" value="TreeGrafter"/>
</dbReference>
<reference evidence="5" key="1">
    <citation type="journal article" date="2021" name="Mol. Plant Pathol.">
        <title>A 20-kb lineage-specific genomic region tames virulence in pathogenic amphidiploid Verticillium longisporum.</title>
        <authorList>
            <person name="Harting R."/>
            <person name="Starke J."/>
            <person name="Kusch H."/>
            <person name="Poggeler S."/>
            <person name="Maurus I."/>
            <person name="Schluter R."/>
            <person name="Landesfeind M."/>
            <person name="Bulla I."/>
            <person name="Nowrousian M."/>
            <person name="de Jonge R."/>
            <person name="Stahlhut G."/>
            <person name="Hoff K.J."/>
            <person name="Asshauer K.P."/>
            <person name="Thurmer A."/>
            <person name="Stanke M."/>
            <person name="Daniel R."/>
            <person name="Morgenstern B."/>
            <person name="Thomma B.P.H.J."/>
            <person name="Kronstad J.W."/>
            <person name="Braus-Stromeyer S.A."/>
            <person name="Braus G.H."/>
        </authorList>
    </citation>
    <scope>NUCLEOTIDE SEQUENCE</scope>
    <source>
        <strain evidence="5">Vl32</strain>
    </source>
</reference>
<dbReference type="SMART" id="SM00487">
    <property type="entry name" value="DEXDc"/>
    <property type="match status" value="1"/>
</dbReference>
<dbReference type="PANTHER" id="PTHR47396">
    <property type="entry name" value="TYPE I RESTRICTION ENZYME ECOKI R PROTEIN"/>
    <property type="match status" value="1"/>
</dbReference>
<dbReference type="GO" id="GO:0070125">
    <property type="term" value="P:mitochondrial translational elongation"/>
    <property type="evidence" value="ECO:0007669"/>
    <property type="project" value="TreeGrafter"/>
</dbReference>
<dbReference type="InterPro" id="IPR001650">
    <property type="entry name" value="Helicase_C-like"/>
</dbReference>
<feature type="domain" description="Helicase ATP-binding" evidence="3">
    <location>
        <begin position="59"/>
        <end position="222"/>
    </location>
</feature>
<dbReference type="InterPro" id="IPR006935">
    <property type="entry name" value="Helicase/UvrB_N"/>
</dbReference>
<dbReference type="OrthoDB" id="16911at2759"/>
<dbReference type="GO" id="GO:0036121">
    <property type="term" value="F:double-stranded DNA helicase activity"/>
    <property type="evidence" value="ECO:0007669"/>
    <property type="project" value="TreeGrafter"/>
</dbReference>
<feature type="compositionally biased region" description="Polar residues" evidence="2">
    <location>
        <begin position="841"/>
        <end position="857"/>
    </location>
</feature>
<evidence type="ECO:0000256" key="2">
    <source>
        <dbReference type="SAM" id="MobiDB-lite"/>
    </source>
</evidence>
<protein>
    <submittedName>
        <fullName evidence="5">Putative mitochondrial ATP-dependent helicase irc3 like protein</fullName>
    </submittedName>
</protein>
<feature type="compositionally biased region" description="Basic and acidic residues" evidence="2">
    <location>
        <begin position="427"/>
        <end position="438"/>
    </location>
</feature>
<evidence type="ECO:0000259" key="3">
    <source>
        <dbReference type="PROSITE" id="PS51192"/>
    </source>
</evidence>
<evidence type="ECO:0000313" key="6">
    <source>
        <dbReference type="Proteomes" id="UP000689129"/>
    </source>
</evidence>
<gene>
    <name evidence="5" type="ORF">HYQ45_009363</name>
</gene>
<feature type="compositionally biased region" description="Basic and acidic residues" evidence="2">
    <location>
        <begin position="712"/>
        <end position="721"/>
    </location>
</feature>
<feature type="compositionally biased region" description="Low complexity" evidence="2">
    <location>
        <begin position="860"/>
        <end position="870"/>
    </location>
</feature>
<name>A0A8I3AN89_VERLO</name>
<dbReference type="PROSITE" id="PS51194">
    <property type="entry name" value="HELICASE_CTER"/>
    <property type="match status" value="1"/>
</dbReference>
<dbReference type="PANTHER" id="PTHR47396:SF1">
    <property type="entry name" value="ATP-DEPENDENT HELICASE IRC3-RELATED"/>
    <property type="match status" value="1"/>
</dbReference>
<dbReference type="GO" id="GO:0032042">
    <property type="term" value="P:mitochondrial DNA metabolic process"/>
    <property type="evidence" value="ECO:0007669"/>
    <property type="project" value="TreeGrafter"/>
</dbReference>
<feature type="region of interest" description="Disordered" evidence="2">
    <location>
        <begin position="712"/>
        <end position="733"/>
    </location>
</feature>
<feature type="compositionally biased region" description="Polar residues" evidence="2">
    <location>
        <begin position="443"/>
        <end position="455"/>
    </location>
</feature>